<dbReference type="Proteomes" id="UP001526147">
    <property type="component" value="Unassembled WGS sequence"/>
</dbReference>
<evidence type="ECO:0000313" key="8">
    <source>
        <dbReference type="Proteomes" id="UP001526147"/>
    </source>
</evidence>
<dbReference type="PANTHER" id="PTHR30429">
    <property type="entry name" value="D-METHIONINE-BINDING LIPOPROTEIN METQ"/>
    <property type="match status" value="1"/>
</dbReference>
<evidence type="ECO:0000256" key="2">
    <source>
        <dbReference type="ARBA" id="ARBA00022729"/>
    </source>
</evidence>
<dbReference type="PIRSF" id="PIRSF002854">
    <property type="entry name" value="MetQ"/>
    <property type="match status" value="1"/>
</dbReference>
<evidence type="ECO:0000256" key="1">
    <source>
        <dbReference type="ARBA" id="ARBA00004635"/>
    </source>
</evidence>
<reference evidence="7 8" key="1">
    <citation type="submission" date="2022-10" db="EMBL/GenBank/DDBJ databases">
        <title>Draft genome assembly of moderately radiation resistant bacterium Metabacillus halosaccharovorans.</title>
        <authorList>
            <person name="Pal S."/>
            <person name="Gopinathan A."/>
        </authorList>
    </citation>
    <scope>NUCLEOTIDE SEQUENCE [LARGE SCALE GENOMIC DNA]</scope>
    <source>
        <strain evidence="7 8">VITHBRA001</strain>
    </source>
</reference>
<dbReference type="EMBL" id="JAOYEY010000043">
    <property type="protein sequence ID" value="MCV9886828.1"/>
    <property type="molecule type" value="Genomic_DNA"/>
</dbReference>
<evidence type="ECO:0000256" key="5">
    <source>
        <dbReference type="ARBA" id="ARBA00023288"/>
    </source>
</evidence>
<protein>
    <recommendedName>
        <fullName evidence="6">Lipoprotein</fullName>
    </recommendedName>
</protein>
<keyword evidence="2" id="KW-0732">Signal</keyword>
<proteinExistence type="inferred from homology"/>
<dbReference type="RefSeq" id="WP_264143359.1">
    <property type="nucleotide sequence ID" value="NZ_JAOYEY010000043.1"/>
</dbReference>
<keyword evidence="8" id="KW-1185">Reference proteome</keyword>
<comment type="subcellular location">
    <subcellularLocation>
        <location evidence="1">Membrane</location>
        <topology evidence="1">Lipid-anchor</topology>
    </subcellularLocation>
</comment>
<evidence type="ECO:0000256" key="6">
    <source>
        <dbReference type="PIRNR" id="PIRNR002854"/>
    </source>
</evidence>
<dbReference type="InterPro" id="IPR004872">
    <property type="entry name" value="Lipoprotein_NlpA"/>
</dbReference>
<dbReference type="Gene3D" id="3.40.190.10">
    <property type="entry name" value="Periplasmic binding protein-like II"/>
    <property type="match status" value="2"/>
</dbReference>
<gene>
    <name evidence="7" type="ORF">OIH86_14410</name>
</gene>
<comment type="caution">
    <text evidence="7">The sequence shown here is derived from an EMBL/GenBank/DDBJ whole genome shotgun (WGS) entry which is preliminary data.</text>
</comment>
<dbReference type="PANTHER" id="PTHR30429:SF0">
    <property type="entry name" value="METHIONINE-BINDING LIPOPROTEIN METQ"/>
    <property type="match status" value="1"/>
</dbReference>
<comment type="similarity">
    <text evidence="6">Belongs to the nlpA lipoprotein family.</text>
</comment>
<name>A0ABT3DID8_9BACI</name>
<dbReference type="Pfam" id="PF03180">
    <property type="entry name" value="Lipoprotein_9"/>
    <property type="match status" value="1"/>
</dbReference>
<keyword evidence="5 6" id="KW-0449">Lipoprotein</keyword>
<evidence type="ECO:0000256" key="4">
    <source>
        <dbReference type="ARBA" id="ARBA00023139"/>
    </source>
</evidence>
<dbReference type="SUPFAM" id="SSF53850">
    <property type="entry name" value="Periplasmic binding protein-like II"/>
    <property type="match status" value="1"/>
</dbReference>
<accession>A0ABT3DID8</accession>
<evidence type="ECO:0000313" key="7">
    <source>
        <dbReference type="EMBL" id="MCV9886828.1"/>
    </source>
</evidence>
<keyword evidence="3" id="KW-0472">Membrane</keyword>
<organism evidence="7 8">
    <name type="scientific">Metabacillus halosaccharovorans</name>
    <dbReference type="NCBI Taxonomy" id="930124"/>
    <lineage>
        <taxon>Bacteria</taxon>
        <taxon>Bacillati</taxon>
        <taxon>Bacillota</taxon>
        <taxon>Bacilli</taxon>
        <taxon>Bacillales</taxon>
        <taxon>Bacillaceae</taxon>
        <taxon>Metabacillus</taxon>
    </lineage>
</organism>
<evidence type="ECO:0000256" key="3">
    <source>
        <dbReference type="ARBA" id="ARBA00023136"/>
    </source>
</evidence>
<sequence>MKKYLLSILFTIFAILLVACGGGEDNGSQETTEGNTEQETKVLTVGATTVPHAEILEEAKPLLKEKGIELKIEEFSDYPLINPALENGDLDANYFQHVPYLDNAVKENGFEIENAGAIHIEPFGIYSKEYKDLKDLPEGAKIIMSNNVAEMGRVLALLEEKGLIKLNPDVEKINATKDDIVENEKNLEIDDSVAPEMLASAYENDEGAAVIINGNYALAAGLNPAEDAVALEAGENNPYANIIAIRSEDKDKEVIKTLVEVLKSEKIKEFINTKYPGSVLPVND</sequence>
<dbReference type="PROSITE" id="PS51257">
    <property type="entry name" value="PROKAR_LIPOPROTEIN"/>
    <property type="match status" value="1"/>
</dbReference>
<keyword evidence="4" id="KW-0564">Palmitate</keyword>